<dbReference type="Proteomes" id="UP000594464">
    <property type="component" value="Chromosome"/>
</dbReference>
<dbReference type="Pfam" id="PF03480">
    <property type="entry name" value="DctP"/>
    <property type="match status" value="1"/>
</dbReference>
<dbReference type="PANTHER" id="PTHR33376">
    <property type="match status" value="1"/>
</dbReference>
<proteinExistence type="inferred from homology"/>
<reference evidence="6" key="1">
    <citation type="submission" date="2020-02" db="EMBL/GenBank/DDBJ databases">
        <title>Genomic and physiological characterization of two novel Nitrospinaceae genera.</title>
        <authorList>
            <person name="Mueller A.J."/>
            <person name="Jung M.-Y."/>
            <person name="Strachan C.R."/>
            <person name="Herbold C.W."/>
            <person name="Kirkegaard R.H."/>
            <person name="Daims H."/>
        </authorList>
    </citation>
    <scope>NUCLEOTIDE SEQUENCE [LARGE SCALE GENOMIC DNA]</scope>
</reference>
<dbReference type="GO" id="GO:0055085">
    <property type="term" value="P:transmembrane transport"/>
    <property type="evidence" value="ECO:0007669"/>
    <property type="project" value="InterPro"/>
</dbReference>
<evidence type="ECO:0000313" key="6">
    <source>
        <dbReference type="Proteomes" id="UP000594464"/>
    </source>
</evidence>
<evidence type="ECO:0000256" key="4">
    <source>
        <dbReference type="SAM" id="SignalP"/>
    </source>
</evidence>
<accession>A0A7T0C2R6</accession>
<dbReference type="InterPro" id="IPR038404">
    <property type="entry name" value="TRAP_DctP_sf"/>
</dbReference>
<dbReference type="NCBIfam" id="NF037995">
    <property type="entry name" value="TRAP_S1"/>
    <property type="match status" value="1"/>
</dbReference>
<dbReference type="EMBL" id="CP048620">
    <property type="protein sequence ID" value="QPJ65411.1"/>
    <property type="molecule type" value="Genomic_DNA"/>
</dbReference>
<evidence type="ECO:0000313" key="5">
    <source>
        <dbReference type="EMBL" id="QPJ65411.1"/>
    </source>
</evidence>
<evidence type="ECO:0000256" key="2">
    <source>
        <dbReference type="ARBA" id="ARBA00022448"/>
    </source>
</evidence>
<name>A0A7T0C2R6_9BACT</name>
<dbReference type="PANTHER" id="PTHR33376:SF7">
    <property type="entry name" value="C4-DICARBOXYLATE-BINDING PROTEIN DCTB"/>
    <property type="match status" value="1"/>
</dbReference>
<dbReference type="CDD" id="cd13670">
    <property type="entry name" value="PBP2_TRAP_Tp0957_like"/>
    <property type="match status" value="1"/>
</dbReference>
<dbReference type="KEGG" id="nva:G3M78_08415"/>
<feature type="chain" id="PRO_5032781615" evidence="4">
    <location>
        <begin position="20"/>
        <end position="329"/>
    </location>
</feature>
<sequence length="329" mass="37138">MIFIWLVLGSLLFAPRAFAADSHTIKFSTLAPEGSSWMIAMRELAKEASKASEGRLKFKFYPGGVSGDEKDVIRKMRIGQLHSAGFTGVGLGEILREVRVLDLPFLFESEEEIVRVYDGMTEYFAEQFEGQGYVLLGWVPVGWVHFFSVEKIASIDDLKRARPWMWAGDPLVNAMYKAMNVSPIPLSINDVLMSLQTRMVDTVYSSPQGALALQWFSKVRYMTRYHMGYATGGVLMTKRAFDRLPDDLKKILKDLSAKRLKALTQTIHDENLESIRVMQENGVKMMEIASPEASETFRQAGKKARQMLTGDLFSEETLRRVESLIGAAR</sequence>
<dbReference type="InterPro" id="IPR018389">
    <property type="entry name" value="DctP_fam"/>
</dbReference>
<protein>
    <submittedName>
        <fullName evidence="5">ABC transporter substrate-binding protein</fullName>
    </submittedName>
</protein>
<gene>
    <name evidence="5" type="ORF">G3M78_08415</name>
</gene>
<organism evidence="5 6">
    <name type="scientific">Candidatus Nitrohelix vancouverensis</name>
    <dbReference type="NCBI Taxonomy" id="2705534"/>
    <lineage>
        <taxon>Bacteria</taxon>
        <taxon>Pseudomonadati</taxon>
        <taxon>Nitrospinota/Tectimicrobiota group</taxon>
        <taxon>Nitrospinota</taxon>
        <taxon>Nitrospinia</taxon>
        <taxon>Nitrospinales</taxon>
        <taxon>Nitrospinaceae</taxon>
        <taxon>Candidatus Nitrohelix</taxon>
    </lineage>
</organism>
<dbReference type="AlphaFoldDB" id="A0A7T0C2R6"/>
<evidence type="ECO:0000256" key="1">
    <source>
        <dbReference type="ARBA" id="ARBA00009023"/>
    </source>
</evidence>
<keyword evidence="3 4" id="KW-0732">Signal</keyword>
<keyword evidence="2" id="KW-0813">Transport</keyword>
<feature type="signal peptide" evidence="4">
    <location>
        <begin position="1"/>
        <end position="19"/>
    </location>
</feature>
<comment type="similarity">
    <text evidence="1">Belongs to the bacterial solute-binding protein 7 family.</text>
</comment>
<evidence type="ECO:0000256" key="3">
    <source>
        <dbReference type="ARBA" id="ARBA00022729"/>
    </source>
</evidence>
<dbReference type="Gene3D" id="3.40.190.170">
    <property type="entry name" value="Bacterial extracellular solute-binding protein, family 7"/>
    <property type="match status" value="1"/>
</dbReference>